<evidence type="ECO:0000259" key="8">
    <source>
        <dbReference type="Pfam" id="PF00528"/>
    </source>
</evidence>
<gene>
    <name evidence="10" type="ORF">Hfx1149_14995</name>
</gene>
<keyword evidence="3" id="KW-1003">Cell membrane</keyword>
<evidence type="ECO:0000256" key="7">
    <source>
        <dbReference type="SAM" id="Phobius"/>
    </source>
</evidence>
<sequence>MSMKRYFVVRTIQTGVLLLLILTFLFLLFRLIPGSISDQLVFQGASPEAVAAFEEQWGLNDPLHIQYWHYLVNMAQLDPGTSLHYRKPVLEYVKYKMFNTFILVAPGVTAGYLLGTSLGTMMGIKRDSILEKYGIFPIVGVGTTPSFFLAIIGVIIFAGWLNLVPTSGMIAPQVAVELGEDAPWWKIYTTGNFLWHYILPFGVIAIKYMYEPLLIMRTSVVEVAGQDFLKYHKLTGLPRNRWVRHLGKHAIIPIITFYPISLGRAISGLVLIEIVFNWPGIGNALVEAVLQQDYPVIQFVFFLTAAFVIIGNYVVDIVYGMIDPRISIAD</sequence>
<dbReference type="CDD" id="cd06261">
    <property type="entry name" value="TM_PBP2"/>
    <property type="match status" value="1"/>
</dbReference>
<dbReference type="EMBL" id="VZUS01000004">
    <property type="protein sequence ID" value="KAB1185362.1"/>
    <property type="molecule type" value="Genomic_DNA"/>
</dbReference>
<feature type="domain" description="ABC transporter type 1 GsiC-like N-terminal" evidence="9">
    <location>
        <begin position="3"/>
        <end position="74"/>
    </location>
</feature>
<accession>A0A643JV81</accession>
<evidence type="ECO:0000256" key="3">
    <source>
        <dbReference type="ARBA" id="ARBA00022475"/>
    </source>
</evidence>
<comment type="subcellular location">
    <subcellularLocation>
        <location evidence="1">Cell membrane</location>
        <topology evidence="1">Multi-pass membrane protein</topology>
    </subcellularLocation>
</comment>
<keyword evidence="6 7" id="KW-0472">Membrane</keyword>
<proteinExistence type="predicted"/>
<dbReference type="Pfam" id="PF00528">
    <property type="entry name" value="BPD_transp_1"/>
    <property type="match status" value="1"/>
</dbReference>
<keyword evidence="5 7" id="KW-1133">Transmembrane helix</keyword>
<evidence type="ECO:0000256" key="2">
    <source>
        <dbReference type="ARBA" id="ARBA00022448"/>
    </source>
</evidence>
<dbReference type="SUPFAM" id="SSF161098">
    <property type="entry name" value="MetI-like"/>
    <property type="match status" value="1"/>
</dbReference>
<evidence type="ECO:0000259" key="9">
    <source>
        <dbReference type="Pfam" id="PF19300"/>
    </source>
</evidence>
<reference evidence="10" key="1">
    <citation type="submission" date="2019-09" db="EMBL/GenBank/DDBJ databases">
        <title>Genomic analysis of Haloferax sp. CBA1149.</title>
        <authorList>
            <person name="Roh S.W."/>
        </authorList>
    </citation>
    <scope>NUCLEOTIDE SEQUENCE</scope>
    <source>
        <strain evidence="10">CBA1149</strain>
    </source>
</reference>
<feature type="transmembrane region" description="Helical" evidence="7">
    <location>
        <begin position="250"/>
        <end position="276"/>
    </location>
</feature>
<feature type="transmembrane region" description="Helical" evidence="7">
    <location>
        <begin position="97"/>
        <end position="114"/>
    </location>
</feature>
<dbReference type="InterPro" id="IPR035906">
    <property type="entry name" value="MetI-like_sf"/>
</dbReference>
<keyword evidence="4 7" id="KW-0812">Transmembrane</keyword>
<dbReference type="GO" id="GO:0055085">
    <property type="term" value="P:transmembrane transport"/>
    <property type="evidence" value="ECO:0007669"/>
    <property type="project" value="InterPro"/>
</dbReference>
<dbReference type="PANTHER" id="PTHR43163">
    <property type="entry name" value="DIPEPTIDE TRANSPORT SYSTEM PERMEASE PROTEIN DPPB-RELATED"/>
    <property type="match status" value="1"/>
</dbReference>
<organism evidence="10">
    <name type="scientific">Haloferax sp. CBA1149</name>
    <dbReference type="NCBI Taxonomy" id="2650753"/>
    <lineage>
        <taxon>Archaea</taxon>
        <taxon>Methanobacteriati</taxon>
        <taxon>Methanobacteriota</taxon>
        <taxon>Stenosarchaea group</taxon>
        <taxon>Halobacteria</taxon>
        <taxon>Halobacteriales</taxon>
        <taxon>Haloferacaceae</taxon>
        <taxon>Haloferax</taxon>
    </lineage>
</organism>
<evidence type="ECO:0000256" key="4">
    <source>
        <dbReference type="ARBA" id="ARBA00022692"/>
    </source>
</evidence>
<dbReference type="Pfam" id="PF19300">
    <property type="entry name" value="BPD_transp_1_N"/>
    <property type="match status" value="1"/>
</dbReference>
<name>A0A643JV81_9EURY</name>
<dbReference type="InterPro" id="IPR045621">
    <property type="entry name" value="BPD_transp_1_N"/>
</dbReference>
<evidence type="ECO:0000256" key="5">
    <source>
        <dbReference type="ARBA" id="ARBA00022989"/>
    </source>
</evidence>
<protein>
    <submittedName>
        <fullName evidence="10">ABC transporter permease</fullName>
    </submittedName>
</protein>
<feature type="transmembrane region" description="Helical" evidence="7">
    <location>
        <begin position="193"/>
        <end position="210"/>
    </location>
</feature>
<keyword evidence="2" id="KW-0813">Transport</keyword>
<evidence type="ECO:0000313" key="10">
    <source>
        <dbReference type="EMBL" id="KAB1185362.1"/>
    </source>
</evidence>
<dbReference type="InterPro" id="IPR000515">
    <property type="entry name" value="MetI-like"/>
</dbReference>
<feature type="domain" description="ABC transmembrane type-1" evidence="8">
    <location>
        <begin position="115"/>
        <end position="327"/>
    </location>
</feature>
<dbReference type="RefSeq" id="WP_151139533.1">
    <property type="nucleotide sequence ID" value="NZ_VZUS01000004.1"/>
</dbReference>
<feature type="transmembrane region" description="Helical" evidence="7">
    <location>
        <begin position="296"/>
        <end position="315"/>
    </location>
</feature>
<dbReference type="GO" id="GO:0005886">
    <property type="term" value="C:plasma membrane"/>
    <property type="evidence" value="ECO:0007669"/>
    <property type="project" value="UniProtKB-SubCell"/>
</dbReference>
<dbReference type="AlphaFoldDB" id="A0A643JV81"/>
<dbReference type="PANTHER" id="PTHR43163:SF6">
    <property type="entry name" value="DIPEPTIDE TRANSPORT SYSTEM PERMEASE PROTEIN DPPB-RELATED"/>
    <property type="match status" value="1"/>
</dbReference>
<evidence type="ECO:0000256" key="1">
    <source>
        <dbReference type="ARBA" id="ARBA00004651"/>
    </source>
</evidence>
<comment type="caution">
    <text evidence="10">The sequence shown here is derived from an EMBL/GenBank/DDBJ whole genome shotgun (WGS) entry which is preliminary data.</text>
</comment>
<feature type="transmembrane region" description="Helical" evidence="7">
    <location>
        <begin position="135"/>
        <end position="161"/>
    </location>
</feature>
<evidence type="ECO:0000256" key="6">
    <source>
        <dbReference type="ARBA" id="ARBA00023136"/>
    </source>
</evidence>